<evidence type="ECO:0000256" key="1">
    <source>
        <dbReference type="SAM" id="MobiDB-lite"/>
    </source>
</evidence>
<evidence type="ECO:0000313" key="2">
    <source>
        <dbReference type="EMBL" id="KAF0741735.1"/>
    </source>
</evidence>
<keyword evidence="3" id="KW-1185">Reference proteome</keyword>
<name>A0A6G0XMX0_APHCR</name>
<dbReference type="AlphaFoldDB" id="A0A6G0XMX0"/>
<dbReference type="Proteomes" id="UP000478052">
    <property type="component" value="Unassembled WGS sequence"/>
</dbReference>
<dbReference type="OrthoDB" id="6627701at2759"/>
<feature type="region of interest" description="Disordered" evidence="1">
    <location>
        <begin position="241"/>
        <end position="270"/>
    </location>
</feature>
<reference evidence="2 3" key="1">
    <citation type="submission" date="2019-08" db="EMBL/GenBank/DDBJ databases">
        <title>Whole genome of Aphis craccivora.</title>
        <authorList>
            <person name="Voronova N.V."/>
            <person name="Shulinski R.S."/>
            <person name="Bandarenka Y.V."/>
            <person name="Zhorov D.G."/>
            <person name="Warner D."/>
        </authorList>
    </citation>
    <scope>NUCLEOTIDE SEQUENCE [LARGE SCALE GENOMIC DNA]</scope>
    <source>
        <strain evidence="2">180601</strain>
        <tissue evidence="2">Whole Body</tissue>
    </source>
</reference>
<accession>A0A6G0XMX0</accession>
<organism evidence="2 3">
    <name type="scientific">Aphis craccivora</name>
    <name type="common">Cowpea aphid</name>
    <dbReference type="NCBI Taxonomy" id="307492"/>
    <lineage>
        <taxon>Eukaryota</taxon>
        <taxon>Metazoa</taxon>
        <taxon>Ecdysozoa</taxon>
        <taxon>Arthropoda</taxon>
        <taxon>Hexapoda</taxon>
        <taxon>Insecta</taxon>
        <taxon>Pterygota</taxon>
        <taxon>Neoptera</taxon>
        <taxon>Paraneoptera</taxon>
        <taxon>Hemiptera</taxon>
        <taxon>Sternorrhyncha</taxon>
        <taxon>Aphidomorpha</taxon>
        <taxon>Aphidoidea</taxon>
        <taxon>Aphididae</taxon>
        <taxon>Aphidini</taxon>
        <taxon>Aphis</taxon>
        <taxon>Aphis</taxon>
    </lineage>
</organism>
<sequence>MGDRQFAGPWQPVADLIRRLELVNDDGAPQTAAQVARMSTAQLLQDPVRVAIYRRGWEDRVASIQRTLQQQPQPSTHRPKPTPPPTRPQRPRPRHSPTGRPQHHVPAPAPIVSGETPPPPARERTEAQQARNRKKFQQLKDKKRAREQSASQNHRLAKQPAPDSSPEAACSGLSIPAPVETIEVDEPAPKSVKLEEMVPSTSREQPNQTEDSRDTAEVDWLAAPGLPLEEYPETVYDNRFYTPVTSPRAGRRRSSGSLALRGRYTGHYQP</sequence>
<protein>
    <submittedName>
        <fullName evidence="2">Uncharacterized protein</fullName>
    </submittedName>
</protein>
<comment type="caution">
    <text evidence="2">The sequence shown here is derived from an EMBL/GenBank/DDBJ whole genome shotgun (WGS) entry which is preliminary data.</text>
</comment>
<gene>
    <name evidence="2" type="ORF">FWK35_00028617</name>
</gene>
<feature type="compositionally biased region" description="Polar residues" evidence="1">
    <location>
        <begin position="199"/>
        <end position="209"/>
    </location>
</feature>
<proteinExistence type="predicted"/>
<feature type="compositionally biased region" description="Basic and acidic residues" evidence="1">
    <location>
        <begin position="138"/>
        <end position="147"/>
    </location>
</feature>
<dbReference type="EMBL" id="VUJU01007703">
    <property type="protein sequence ID" value="KAF0741735.1"/>
    <property type="molecule type" value="Genomic_DNA"/>
</dbReference>
<feature type="compositionally biased region" description="Basic residues" evidence="1">
    <location>
        <begin position="89"/>
        <end position="103"/>
    </location>
</feature>
<feature type="region of interest" description="Disordered" evidence="1">
    <location>
        <begin position="66"/>
        <end position="216"/>
    </location>
</feature>
<evidence type="ECO:0000313" key="3">
    <source>
        <dbReference type="Proteomes" id="UP000478052"/>
    </source>
</evidence>